<evidence type="ECO:0000256" key="4">
    <source>
        <dbReference type="ARBA" id="ARBA00023002"/>
    </source>
</evidence>
<evidence type="ECO:0000313" key="7">
    <source>
        <dbReference type="Proteomes" id="UP000443843"/>
    </source>
</evidence>
<keyword evidence="3" id="KW-0288">FMN</keyword>
<reference evidence="6 7" key="1">
    <citation type="submission" date="2019-11" db="EMBL/GenBank/DDBJ databases">
        <title>Pseudooceanicola pacifica sp. nov., isolated from deep-sea sediment of the Pacific Ocean.</title>
        <authorList>
            <person name="Lyu L."/>
        </authorList>
    </citation>
    <scope>NUCLEOTIDE SEQUENCE [LARGE SCALE GENOMIC DNA]</scope>
    <source>
        <strain evidence="6 7">216_PA32_1</strain>
    </source>
</reference>
<proteinExistence type="inferred from homology"/>
<dbReference type="EMBL" id="WNXQ01000004">
    <property type="protein sequence ID" value="MWB78103.1"/>
    <property type="molecule type" value="Genomic_DNA"/>
</dbReference>
<organism evidence="6 7">
    <name type="scientific">Pseudooceanicola pacificus</name>
    <dbReference type="NCBI Taxonomy" id="2676438"/>
    <lineage>
        <taxon>Bacteria</taxon>
        <taxon>Pseudomonadati</taxon>
        <taxon>Pseudomonadota</taxon>
        <taxon>Alphaproteobacteria</taxon>
        <taxon>Rhodobacterales</taxon>
        <taxon>Paracoccaceae</taxon>
        <taxon>Pseudooceanicola</taxon>
    </lineage>
</organism>
<dbReference type="Gene3D" id="3.20.20.70">
    <property type="entry name" value="Aldolase class I"/>
    <property type="match status" value="1"/>
</dbReference>
<dbReference type="AlphaFoldDB" id="A0A844WAQ3"/>
<dbReference type="RefSeq" id="WP_160382632.1">
    <property type="nucleotide sequence ID" value="NZ_WNXQ01000004.1"/>
</dbReference>
<comment type="caution">
    <text evidence="6">The sequence shown here is derived from an EMBL/GenBank/DDBJ whole genome shotgun (WGS) entry which is preliminary data.</text>
</comment>
<keyword evidence="2" id="KW-0285">Flavoprotein</keyword>
<dbReference type="GO" id="GO:0018580">
    <property type="term" value="F:nitronate monooxygenase activity"/>
    <property type="evidence" value="ECO:0007669"/>
    <property type="project" value="InterPro"/>
</dbReference>
<evidence type="ECO:0000313" key="6">
    <source>
        <dbReference type="EMBL" id="MWB78103.1"/>
    </source>
</evidence>
<keyword evidence="4" id="KW-0560">Oxidoreductase</keyword>
<keyword evidence="5 6" id="KW-0503">Monooxygenase</keyword>
<evidence type="ECO:0000256" key="1">
    <source>
        <dbReference type="ARBA" id="ARBA00009881"/>
    </source>
</evidence>
<protein>
    <submittedName>
        <fullName evidence="6">Nitronate monooxygenase</fullName>
    </submittedName>
</protein>
<keyword evidence="7" id="KW-1185">Reference proteome</keyword>
<dbReference type="CDD" id="cd04730">
    <property type="entry name" value="NPD_like"/>
    <property type="match status" value="1"/>
</dbReference>
<dbReference type="Pfam" id="PF03060">
    <property type="entry name" value="NMO"/>
    <property type="match status" value="1"/>
</dbReference>
<dbReference type="SUPFAM" id="SSF51412">
    <property type="entry name" value="Inosine monophosphate dehydrogenase (IMPDH)"/>
    <property type="match status" value="1"/>
</dbReference>
<dbReference type="InterPro" id="IPR013785">
    <property type="entry name" value="Aldolase_TIM"/>
</dbReference>
<accession>A0A844WAQ3</accession>
<dbReference type="InterPro" id="IPR004136">
    <property type="entry name" value="NMO"/>
</dbReference>
<name>A0A844WAQ3_9RHOB</name>
<gene>
    <name evidence="6" type="ORF">GLS40_08720</name>
</gene>
<evidence type="ECO:0000256" key="3">
    <source>
        <dbReference type="ARBA" id="ARBA00022643"/>
    </source>
</evidence>
<sequence length="319" mass="33086">MGLPRDMFRGLRLPVIGSPMFIVSGPELVLAQCRAGIVGTMPSLSIRHAEELEPALAGIRNALKAEGKDVPFGINLIVHRTNARLDHDLDACVRQEVPVIITSLGPSRRIVERVHGYGGLVLHDVTNLRHAAKAIGEGVDGLIAVCAGAGGHSGALNPFAFVSELRQQFDGLIVLGGSISSGRDIVAARALGADLVYMGTRFIATQEATAPGAQKQMIVASRTADIVTSSYFTGVSGNYLAPSIAAAGLDPLQVAGSAGAGMKFSDSGSKAKVWKDIWSAGHGVAAISDVPAVAELVDRLDAECAEALQALNRPRAASG</sequence>
<dbReference type="Proteomes" id="UP000443843">
    <property type="component" value="Unassembled WGS sequence"/>
</dbReference>
<evidence type="ECO:0000256" key="2">
    <source>
        <dbReference type="ARBA" id="ARBA00022630"/>
    </source>
</evidence>
<dbReference type="PANTHER" id="PTHR42747">
    <property type="entry name" value="NITRONATE MONOOXYGENASE-RELATED"/>
    <property type="match status" value="1"/>
</dbReference>
<dbReference type="PANTHER" id="PTHR42747:SF4">
    <property type="entry name" value="BLR1330 PROTEIN"/>
    <property type="match status" value="1"/>
</dbReference>
<evidence type="ECO:0000256" key="5">
    <source>
        <dbReference type="ARBA" id="ARBA00023033"/>
    </source>
</evidence>
<comment type="similarity">
    <text evidence="1">Belongs to the nitronate monooxygenase family. NMO class I subfamily.</text>
</comment>